<evidence type="ECO:0000313" key="1">
    <source>
        <dbReference type="EMBL" id="KEQ18656.1"/>
    </source>
</evidence>
<protein>
    <submittedName>
        <fullName evidence="1">Uncharacterized protein</fullName>
    </submittedName>
</protein>
<reference evidence="1 2" key="1">
    <citation type="submission" date="2014-06" db="EMBL/GenBank/DDBJ databases">
        <title>Whole Genome Sequences of Three Symbiotic Endozoicomonas Bacteria.</title>
        <authorList>
            <person name="Neave M.J."/>
            <person name="Apprill A."/>
            <person name="Voolstra C.R."/>
        </authorList>
    </citation>
    <scope>NUCLEOTIDE SEQUENCE [LARGE SCALE GENOMIC DNA]</scope>
    <source>
        <strain evidence="1 2">DSM 25634</strain>
    </source>
</reference>
<proteinExistence type="predicted"/>
<sequence>MTFKQGESDLFFLRQITTYDENAFSASSHVFRKVPKATPVSLKAAGILRYSFSDQYEKMAALSGFLGRAVYSRSASW</sequence>
<dbReference type="AlphaFoldDB" id="A0A081NJN3"/>
<dbReference type="EMBL" id="JOKH01000001">
    <property type="protein sequence ID" value="KEQ18656.1"/>
    <property type="molecule type" value="Genomic_DNA"/>
</dbReference>
<dbReference type="Proteomes" id="UP000028073">
    <property type="component" value="Unassembled WGS sequence"/>
</dbReference>
<keyword evidence="2" id="KW-1185">Reference proteome</keyword>
<comment type="caution">
    <text evidence="1">The sequence shown here is derived from an EMBL/GenBank/DDBJ whole genome shotgun (WGS) entry which is preliminary data.</text>
</comment>
<gene>
    <name evidence="1" type="ORF">GZ78_00560</name>
</gene>
<organism evidence="1 2">
    <name type="scientific">Endozoicomonas numazuensis</name>
    <dbReference type="NCBI Taxonomy" id="1137799"/>
    <lineage>
        <taxon>Bacteria</taxon>
        <taxon>Pseudomonadati</taxon>
        <taxon>Pseudomonadota</taxon>
        <taxon>Gammaproteobacteria</taxon>
        <taxon>Oceanospirillales</taxon>
        <taxon>Endozoicomonadaceae</taxon>
        <taxon>Endozoicomonas</taxon>
    </lineage>
</organism>
<name>A0A081NJN3_9GAMM</name>
<accession>A0A081NJN3</accession>
<evidence type="ECO:0000313" key="2">
    <source>
        <dbReference type="Proteomes" id="UP000028073"/>
    </source>
</evidence>